<keyword evidence="2" id="KW-1185">Reference proteome</keyword>
<protein>
    <submittedName>
        <fullName evidence="1">Uncharacterized protein</fullName>
    </submittedName>
</protein>
<reference evidence="1" key="2">
    <citation type="submission" date="2023-05" db="EMBL/GenBank/DDBJ databases">
        <authorList>
            <person name="Fouks B."/>
        </authorList>
    </citation>
    <scope>NUCLEOTIDE SEQUENCE</scope>
    <source>
        <strain evidence="1">Stay&amp;Tobe</strain>
        <tissue evidence="1">Testes</tissue>
    </source>
</reference>
<feature type="non-terminal residue" evidence="1">
    <location>
        <position position="1"/>
    </location>
</feature>
<name>A0AAD7ZP22_DIPPU</name>
<evidence type="ECO:0000313" key="1">
    <source>
        <dbReference type="EMBL" id="KAJ9583906.1"/>
    </source>
</evidence>
<dbReference type="Proteomes" id="UP001233999">
    <property type="component" value="Unassembled WGS sequence"/>
</dbReference>
<sequence length="114" mass="13556">MYYKDLILYFSGNDSDVVENLQSSRLIKQCGRCPTCRIPQVLHKNKQYKLNYCIFCRRCKKHTSLIQGTFLEQLHINLMTKLEIIYLWSKNISVVQYFSYCRDISSWKLSTDQG</sequence>
<dbReference type="AlphaFoldDB" id="A0AAD7ZP22"/>
<evidence type="ECO:0000313" key="2">
    <source>
        <dbReference type="Proteomes" id="UP001233999"/>
    </source>
</evidence>
<gene>
    <name evidence="1" type="ORF">L9F63_021754</name>
</gene>
<reference evidence="1" key="1">
    <citation type="journal article" date="2023" name="IScience">
        <title>Live-bearing cockroach genome reveals convergent evolutionary mechanisms linked to viviparity in insects and beyond.</title>
        <authorList>
            <person name="Fouks B."/>
            <person name="Harrison M.C."/>
            <person name="Mikhailova A.A."/>
            <person name="Marchal E."/>
            <person name="English S."/>
            <person name="Carruthers M."/>
            <person name="Jennings E.C."/>
            <person name="Chiamaka E.L."/>
            <person name="Frigard R.A."/>
            <person name="Pippel M."/>
            <person name="Attardo G.M."/>
            <person name="Benoit J.B."/>
            <person name="Bornberg-Bauer E."/>
            <person name="Tobe S.S."/>
        </authorList>
    </citation>
    <scope>NUCLEOTIDE SEQUENCE</scope>
    <source>
        <strain evidence="1">Stay&amp;Tobe</strain>
    </source>
</reference>
<proteinExistence type="predicted"/>
<comment type="caution">
    <text evidence="1">The sequence shown here is derived from an EMBL/GenBank/DDBJ whole genome shotgun (WGS) entry which is preliminary data.</text>
</comment>
<dbReference type="EMBL" id="JASPKZ010007500">
    <property type="protein sequence ID" value="KAJ9583906.1"/>
    <property type="molecule type" value="Genomic_DNA"/>
</dbReference>
<organism evidence="1 2">
    <name type="scientific">Diploptera punctata</name>
    <name type="common">Pacific beetle cockroach</name>
    <dbReference type="NCBI Taxonomy" id="6984"/>
    <lineage>
        <taxon>Eukaryota</taxon>
        <taxon>Metazoa</taxon>
        <taxon>Ecdysozoa</taxon>
        <taxon>Arthropoda</taxon>
        <taxon>Hexapoda</taxon>
        <taxon>Insecta</taxon>
        <taxon>Pterygota</taxon>
        <taxon>Neoptera</taxon>
        <taxon>Polyneoptera</taxon>
        <taxon>Dictyoptera</taxon>
        <taxon>Blattodea</taxon>
        <taxon>Blaberoidea</taxon>
        <taxon>Blaberidae</taxon>
        <taxon>Diplopterinae</taxon>
        <taxon>Diploptera</taxon>
    </lineage>
</organism>
<accession>A0AAD7ZP22</accession>